<reference evidence="1 2" key="1">
    <citation type="submission" date="2019-09" db="EMBL/GenBank/DDBJ databases">
        <title>Nocardioides panacisoli sp. nov., isolated from the soil of a ginseng field.</title>
        <authorList>
            <person name="Cho C."/>
        </authorList>
    </citation>
    <scope>NUCLEOTIDE SEQUENCE [LARGE SCALE GENOMIC DNA]</scope>
    <source>
        <strain evidence="1 2">BN140041</strain>
    </source>
</reference>
<dbReference type="AlphaFoldDB" id="A0A5B1M2E3"/>
<gene>
    <name evidence="1" type="ORF">F0U47_06285</name>
</gene>
<dbReference type="SUPFAM" id="SSF52540">
    <property type="entry name" value="P-loop containing nucleoside triphosphate hydrolases"/>
    <property type="match status" value="1"/>
</dbReference>
<sequence length="369" mass="41492">MATHVYFHVGAPKTGTTFLQGVMRHNRQLLKEQGVLYPGSSARDHLHASQVVREATKHPRRQDRLEAWDRLADELAAWPGVGIISHEFFGMATEEQAQAALERLAPAEVHIVLTARDYVRQFAADWQESLKMGLDLPLDDFLRRADRNRLPRPWGWNAHDIVGTLERWGSTLPPEQVHVVTVPQAGAPRDLLLRRFCSVVQVDPDSLDLTAAFSNQSLGVVQAELLRRLKAHLTTPLDEAPERHRWLRGYFAHEVLLAQGGDRFTLRPEQAEVLAERGRAAIDAVRTAGYDVVGDLDELLPAPHNPDLRHPSDVTDGEVLEAALVAIERMLTDVRSLSLPRERKRRRAAKRVGPRVRRRLRRALTGGGS</sequence>
<protein>
    <recommendedName>
        <fullName evidence="3">Sulfotransferase family protein</fullName>
    </recommendedName>
</protein>
<name>A0A5B1M2E3_9ACTN</name>
<dbReference type="EMBL" id="VUJW01000003">
    <property type="protein sequence ID" value="KAA1427122.1"/>
    <property type="molecule type" value="Genomic_DNA"/>
</dbReference>
<evidence type="ECO:0000313" key="2">
    <source>
        <dbReference type="Proteomes" id="UP000324351"/>
    </source>
</evidence>
<dbReference type="RefSeq" id="WP_149749490.1">
    <property type="nucleotide sequence ID" value="NZ_VUJW01000003.1"/>
</dbReference>
<keyword evidence="2" id="KW-1185">Reference proteome</keyword>
<organism evidence="1 2">
    <name type="scientific">Nocardioides antri</name>
    <dbReference type="NCBI Taxonomy" id="2607659"/>
    <lineage>
        <taxon>Bacteria</taxon>
        <taxon>Bacillati</taxon>
        <taxon>Actinomycetota</taxon>
        <taxon>Actinomycetes</taxon>
        <taxon>Propionibacteriales</taxon>
        <taxon>Nocardioidaceae</taxon>
        <taxon>Nocardioides</taxon>
    </lineage>
</organism>
<evidence type="ECO:0008006" key="3">
    <source>
        <dbReference type="Google" id="ProtNLM"/>
    </source>
</evidence>
<dbReference type="InterPro" id="IPR027417">
    <property type="entry name" value="P-loop_NTPase"/>
</dbReference>
<dbReference type="Gene3D" id="3.40.50.300">
    <property type="entry name" value="P-loop containing nucleotide triphosphate hydrolases"/>
    <property type="match status" value="1"/>
</dbReference>
<reference evidence="1 2" key="2">
    <citation type="submission" date="2019-09" db="EMBL/GenBank/DDBJ databases">
        <authorList>
            <person name="Jin C."/>
        </authorList>
    </citation>
    <scope>NUCLEOTIDE SEQUENCE [LARGE SCALE GENOMIC DNA]</scope>
    <source>
        <strain evidence="1 2">BN140041</strain>
    </source>
</reference>
<dbReference type="Proteomes" id="UP000324351">
    <property type="component" value="Unassembled WGS sequence"/>
</dbReference>
<evidence type="ECO:0000313" key="1">
    <source>
        <dbReference type="EMBL" id="KAA1427122.1"/>
    </source>
</evidence>
<comment type="caution">
    <text evidence="1">The sequence shown here is derived from an EMBL/GenBank/DDBJ whole genome shotgun (WGS) entry which is preliminary data.</text>
</comment>
<proteinExistence type="predicted"/>
<accession>A0A5B1M2E3</accession>